<keyword evidence="1" id="KW-0812">Transmembrane</keyword>
<dbReference type="RefSeq" id="WP_003481411.1">
    <property type="nucleotide sequence ID" value="NZ_CM001477.1"/>
</dbReference>
<evidence type="ECO:0000313" key="2">
    <source>
        <dbReference type="EMBL" id="EIA17133.1"/>
    </source>
</evidence>
<dbReference type="Proteomes" id="UP000005358">
    <property type="component" value="Chromosome"/>
</dbReference>
<dbReference type="AlphaFoldDB" id="A0AAV3FDU4"/>
<sequence length="341" mass="39290">MDKDLELTNVISELAKVSDLDDKSLKFYIEKFEQIYSCKYRHEYSEVTKVLFSIKNDEARDFLPSKIKDIGNSIENKDIKKRVLKLWDHINLENIRLQKLKEISEEANSAFTEVNAIKKKYSDLDKQWKEISEQAKLVDEKLQRMDKDIDNSTSKSITILGIFAGIVMAFTGGISFIASSLQNMHQVSVYRIVLVIILLATSMFDIVFMLMYMIGKFTNSYIGGKCNCDSKIQGCKDKKIRCVVVRYPILIWFNMISAVCILTLSIFYCIDRFNIITKLLDKNIYIAILSMTILLIVYIALISFGFIKIAKIDCEYEYVEPMVNTIGKLFSSLGGRYVKKD</sequence>
<evidence type="ECO:0000256" key="1">
    <source>
        <dbReference type="SAM" id="Phobius"/>
    </source>
</evidence>
<feature type="transmembrane region" description="Helical" evidence="1">
    <location>
        <begin position="283"/>
        <end position="307"/>
    </location>
</feature>
<proteinExistence type="predicted"/>
<name>A0AAV3FDU4_CLOPF</name>
<organism evidence="2 3">
    <name type="scientific">Clostridium perfringens F262</name>
    <dbReference type="NCBI Taxonomy" id="883064"/>
    <lineage>
        <taxon>Bacteria</taxon>
        <taxon>Bacillati</taxon>
        <taxon>Bacillota</taxon>
        <taxon>Clostridia</taxon>
        <taxon>Eubacteriales</taxon>
        <taxon>Clostridiaceae</taxon>
        <taxon>Clostridium</taxon>
    </lineage>
</organism>
<gene>
    <name evidence="2" type="ORF">HA1_08342</name>
</gene>
<keyword evidence="1" id="KW-0472">Membrane</keyword>
<feature type="transmembrane region" description="Helical" evidence="1">
    <location>
        <begin position="189"/>
        <end position="214"/>
    </location>
</feature>
<accession>A0AAV3FDU4</accession>
<comment type="caution">
    <text evidence="2">The sequence shown here is derived from an EMBL/GenBank/DDBJ whole genome shotgun (WGS) entry which is preliminary data.</text>
</comment>
<reference evidence="2 3" key="1">
    <citation type="journal article" date="2012" name="PLoS ONE">
        <title>Genome Sequencing and Analysis of a Type A Clostridium perfringens Isolate from a Case of Bovine Clostridial Abomasitis.</title>
        <authorList>
            <person name="Nowell V.J."/>
            <person name="Kropinski A.M."/>
            <person name="Songer J.G."/>
            <person name="Macinnes J.I."/>
            <person name="Parreira V.R."/>
            <person name="Prescott J.F."/>
        </authorList>
    </citation>
    <scope>NUCLEOTIDE SEQUENCE [LARGE SCALE GENOMIC DNA]</scope>
    <source>
        <strain evidence="2 3">F262</strain>
    </source>
</reference>
<evidence type="ECO:0000313" key="3">
    <source>
        <dbReference type="Proteomes" id="UP000005358"/>
    </source>
</evidence>
<dbReference type="EMBL" id="AFES01000022">
    <property type="protein sequence ID" value="EIA17133.1"/>
    <property type="molecule type" value="Genomic_DNA"/>
</dbReference>
<protein>
    <submittedName>
        <fullName evidence="2">Uncharacterized protein</fullName>
    </submittedName>
</protein>
<feature type="transmembrane region" description="Helical" evidence="1">
    <location>
        <begin position="249"/>
        <end position="271"/>
    </location>
</feature>
<keyword evidence="1" id="KW-1133">Transmembrane helix</keyword>
<feature type="transmembrane region" description="Helical" evidence="1">
    <location>
        <begin position="157"/>
        <end position="177"/>
    </location>
</feature>